<evidence type="ECO:0000256" key="3">
    <source>
        <dbReference type="ARBA" id="ARBA00022597"/>
    </source>
</evidence>
<protein>
    <recommendedName>
        <fullName evidence="9">D-galactose/methyl-galactoside binding periplasmic protein MglB</fullName>
    </recommendedName>
</protein>
<keyword evidence="4" id="KW-0479">Metal-binding</keyword>
<evidence type="ECO:0000256" key="6">
    <source>
        <dbReference type="ARBA" id="ARBA00022764"/>
    </source>
</evidence>
<dbReference type="InterPro" id="IPR050555">
    <property type="entry name" value="Bact_Solute-Bind_Prot2"/>
</dbReference>
<dbReference type="KEGG" id="ccb:Clocel_2614"/>
<dbReference type="Pfam" id="PF13407">
    <property type="entry name" value="Peripla_BP_4"/>
    <property type="match status" value="1"/>
</dbReference>
<dbReference type="GO" id="GO:0030288">
    <property type="term" value="C:outer membrane-bounded periplasmic space"/>
    <property type="evidence" value="ECO:0007669"/>
    <property type="project" value="TreeGrafter"/>
</dbReference>
<name>D9SR91_CLOC7</name>
<evidence type="ECO:0000256" key="1">
    <source>
        <dbReference type="ARBA" id="ARBA00004196"/>
    </source>
</evidence>
<dbReference type="HOGENOM" id="CLU_037628_3_1_9"/>
<dbReference type="PANTHER" id="PTHR30036:SF2">
    <property type="entry name" value="D-GALACTOSE_METHYL-GALACTOSIDE BINDING PERIPLASMIC PROTEIN MGLB"/>
    <property type="match status" value="1"/>
</dbReference>
<dbReference type="OrthoDB" id="1888286at2"/>
<dbReference type="SUPFAM" id="SSF53822">
    <property type="entry name" value="Periplasmic binding protein-like I"/>
    <property type="match status" value="1"/>
</dbReference>
<dbReference type="Proteomes" id="UP000002730">
    <property type="component" value="Chromosome"/>
</dbReference>
<evidence type="ECO:0000256" key="9">
    <source>
        <dbReference type="ARBA" id="ARBA00034344"/>
    </source>
</evidence>
<dbReference type="InterPro" id="IPR044085">
    <property type="entry name" value="MglB-like_PBP1"/>
</dbReference>
<dbReference type="Gene3D" id="3.40.50.2300">
    <property type="match status" value="2"/>
</dbReference>
<keyword evidence="12" id="KW-1185">Reference proteome</keyword>
<dbReference type="GO" id="GO:0030246">
    <property type="term" value="F:carbohydrate binding"/>
    <property type="evidence" value="ECO:0007669"/>
    <property type="project" value="InterPro"/>
</dbReference>
<sequence>MKFYKKIISLAIIYILLLLNVQYIINAKTPITTEKSFKAAVFIRSLDNYLLTDIKKSLEDIEKDQYNKIDFSFFDSKWDQGIQNEYIEKSINENYDIFVIIPVSTKIDEIKNAINKVVASNIPFILYLPTSSSLIKTVQATPRSAIVTRDVEQSGTLQGKILAKLWNTNKDTMDKSKDNVLDYVLLQGSPNYLSTIARTKYSLQALTEENIHTKQLLSVTCNWEQECAKRAIESAFLTLSNKIEAIISNNDDMAIGAIEALQKYGYNKSDKSKFIPVVGIGGSSKAKELINQGVMAGTVIEDIPTQIKALYDIGMNLISGKNITYGTNLKTNLGNVITIPYQEYIYNPRC</sequence>
<evidence type="ECO:0000313" key="11">
    <source>
        <dbReference type="EMBL" id="ADL52320.1"/>
    </source>
</evidence>
<evidence type="ECO:0000256" key="2">
    <source>
        <dbReference type="ARBA" id="ARBA00022448"/>
    </source>
</evidence>
<gene>
    <name evidence="11" type="ordered locus">Clocel_2614</name>
</gene>
<evidence type="ECO:0000313" key="12">
    <source>
        <dbReference type="Proteomes" id="UP000002730"/>
    </source>
</evidence>
<comment type="subcellular location">
    <subcellularLocation>
        <location evidence="1">Cell envelope</location>
    </subcellularLocation>
</comment>
<dbReference type="AlphaFoldDB" id="D9SR91"/>
<dbReference type="InterPro" id="IPR028082">
    <property type="entry name" value="Peripla_BP_I"/>
</dbReference>
<keyword evidence="2" id="KW-0813">Transport</keyword>
<keyword evidence="3" id="KW-0762">Sugar transport</keyword>
<keyword evidence="6" id="KW-0574">Periplasm</keyword>
<dbReference type="eggNOG" id="COG1879">
    <property type="taxonomic scope" value="Bacteria"/>
</dbReference>
<reference evidence="11 12" key="1">
    <citation type="submission" date="2010-08" db="EMBL/GenBank/DDBJ databases">
        <title>Complete sequence of Clostridium cellulovorans 743B.</title>
        <authorList>
            <consortium name="US DOE Joint Genome Institute"/>
            <person name="Lucas S."/>
            <person name="Copeland A."/>
            <person name="Lapidus A."/>
            <person name="Cheng J.-F."/>
            <person name="Bruce D."/>
            <person name="Goodwin L."/>
            <person name="Pitluck S."/>
            <person name="Chertkov O."/>
            <person name="Detter J.C."/>
            <person name="Han C."/>
            <person name="Tapia R."/>
            <person name="Land M."/>
            <person name="Hauser L."/>
            <person name="Chang Y.-J."/>
            <person name="Jeffries C."/>
            <person name="Kyrpides N."/>
            <person name="Ivanova N."/>
            <person name="Mikhailova N."/>
            <person name="Hemme C.L."/>
            <person name="Woyke T."/>
        </authorList>
    </citation>
    <scope>NUCLEOTIDE SEQUENCE [LARGE SCALE GENOMIC DNA]</scope>
    <source>
        <strain evidence="12">ATCC 35296 / DSM 3052 / OCM 3 / 743B</strain>
    </source>
</reference>
<feature type="domain" description="Periplasmic binding protein" evidence="10">
    <location>
        <begin position="41"/>
        <end position="321"/>
    </location>
</feature>
<evidence type="ECO:0000259" key="10">
    <source>
        <dbReference type="Pfam" id="PF13407"/>
    </source>
</evidence>
<accession>D9SR91</accession>
<dbReference type="RefSeq" id="WP_010075592.1">
    <property type="nucleotide sequence ID" value="NC_014393.1"/>
</dbReference>
<evidence type="ECO:0000256" key="5">
    <source>
        <dbReference type="ARBA" id="ARBA00022729"/>
    </source>
</evidence>
<dbReference type="EMBL" id="CP002160">
    <property type="protein sequence ID" value="ADL52320.1"/>
    <property type="molecule type" value="Genomic_DNA"/>
</dbReference>
<evidence type="ECO:0000256" key="8">
    <source>
        <dbReference type="ARBA" id="ARBA00034323"/>
    </source>
</evidence>
<keyword evidence="5" id="KW-0732">Signal</keyword>
<dbReference type="InterPro" id="IPR025997">
    <property type="entry name" value="SBP_2_dom"/>
</dbReference>
<dbReference type="STRING" id="573061.Clocel_2614"/>
<proteinExistence type="predicted"/>
<dbReference type="PANTHER" id="PTHR30036">
    <property type="entry name" value="D-XYLOSE-BINDING PERIPLASMIC PROTEIN"/>
    <property type="match status" value="1"/>
</dbReference>
<dbReference type="GO" id="GO:0046872">
    <property type="term" value="F:metal ion binding"/>
    <property type="evidence" value="ECO:0007669"/>
    <property type="project" value="UniProtKB-KW"/>
</dbReference>
<evidence type="ECO:0000256" key="4">
    <source>
        <dbReference type="ARBA" id="ARBA00022723"/>
    </source>
</evidence>
<dbReference type="CDD" id="cd01539">
    <property type="entry name" value="PBP1_GGBP"/>
    <property type="match status" value="1"/>
</dbReference>
<keyword evidence="7" id="KW-0106">Calcium</keyword>
<comment type="subunit">
    <text evidence="8">The ABC transporter complex is composed of one ATP-binding protein (MglA), two transmembrane proteins (MglC) and a solute-binding protein (MglB).</text>
</comment>
<evidence type="ECO:0000256" key="7">
    <source>
        <dbReference type="ARBA" id="ARBA00022837"/>
    </source>
</evidence>
<organism evidence="11 12">
    <name type="scientific">Clostridium cellulovorans (strain ATCC 35296 / DSM 3052 / OCM 3 / 743B)</name>
    <dbReference type="NCBI Taxonomy" id="573061"/>
    <lineage>
        <taxon>Bacteria</taxon>
        <taxon>Bacillati</taxon>
        <taxon>Bacillota</taxon>
        <taxon>Clostridia</taxon>
        <taxon>Eubacteriales</taxon>
        <taxon>Clostridiaceae</taxon>
        <taxon>Clostridium</taxon>
    </lineage>
</organism>